<sequence>MEQQRQPPVVGVHAGLHGDGSVEGHAAEEGLHLLAGAASAAGPSGGGERAGGDRESESRPGPSSGRLVIRYDETKSRCRSCECGANHLRLYPVTLNVTEELRTDHHMLSCLRTDYESSDEE</sequence>
<organism evidence="5">
    <name type="scientific">human adenovirus 52</name>
    <dbReference type="NCBI Taxonomy" id="332179"/>
    <lineage>
        <taxon>Viruses</taxon>
        <taxon>Varidnaviria</taxon>
        <taxon>Bamfordvirae</taxon>
        <taxon>Preplasmiviricota</taxon>
        <taxon>Polisuviricotina</taxon>
        <taxon>Pharingeaviricetes</taxon>
        <taxon>Rowavirales</taxon>
        <taxon>Adenoviridae</taxon>
        <taxon>Mastadenovirus</taxon>
        <taxon>Mastadenovirus russelli</taxon>
        <taxon>Human mastadenovirus G</taxon>
    </lineage>
</organism>
<feature type="domain" description="Adenovirus E1B protein N-terminal" evidence="4">
    <location>
        <begin position="4"/>
        <end position="55"/>
    </location>
</feature>
<evidence type="ECO:0000259" key="4">
    <source>
        <dbReference type="Pfam" id="PF04623"/>
    </source>
</evidence>
<evidence type="ECO:0000256" key="2">
    <source>
        <dbReference type="ARBA" id="ARBA00022581"/>
    </source>
</evidence>
<dbReference type="Pfam" id="PF04623">
    <property type="entry name" value="Adeno_E1B_55K_N"/>
    <property type="match status" value="1"/>
</dbReference>
<name>G3FJI0_9ADEN</name>
<dbReference type="EMBL" id="JF734723">
    <property type="protein sequence ID" value="AEO45124.1"/>
    <property type="molecule type" value="mRNA"/>
</dbReference>
<protein>
    <submittedName>
        <fullName evidence="5">E1B-121R</fullName>
    </submittedName>
</protein>
<keyword evidence="2" id="KW-0945">Host-virus interaction</keyword>
<evidence type="ECO:0000256" key="3">
    <source>
        <dbReference type="SAM" id="MobiDB-lite"/>
    </source>
</evidence>
<proteinExistence type="evidence at transcript level"/>
<dbReference type="Pfam" id="PF01696">
    <property type="entry name" value="Adeno_E1B_55K"/>
    <property type="match status" value="1"/>
</dbReference>
<accession>G3FJI0</accession>
<evidence type="ECO:0000313" key="5">
    <source>
        <dbReference type="EMBL" id="AEO45124.1"/>
    </source>
</evidence>
<reference evidence="5" key="1">
    <citation type="submission" date="2011-03" db="EMBL/GenBank/DDBJ databases">
        <title>Expression of alternatively spliced E1B mRNAs that can give rise to E1BN proteins is conserved among human adenoviruses.</title>
        <authorList>
            <person name="Sieber T."/>
            <person name="Dobner T."/>
        </authorList>
    </citation>
    <scope>NUCLEOTIDE SEQUENCE</scope>
</reference>
<dbReference type="InterPro" id="IPR002612">
    <property type="entry name" value="Adeno_E1B_55kDa"/>
</dbReference>
<feature type="compositionally biased region" description="Low complexity" evidence="3">
    <location>
        <begin position="32"/>
        <end position="42"/>
    </location>
</feature>
<dbReference type="InterPro" id="IPR006717">
    <property type="entry name" value="Adeno_E1B_55K_N"/>
</dbReference>
<gene>
    <name evidence="5" type="primary">E1B</name>
</gene>
<feature type="region of interest" description="Disordered" evidence="3">
    <location>
        <begin position="1"/>
        <end position="68"/>
    </location>
</feature>
<feature type="compositionally biased region" description="Basic and acidic residues" evidence="3">
    <location>
        <begin position="20"/>
        <end position="31"/>
    </location>
</feature>
<keyword evidence="1" id="KW-0244">Early protein</keyword>
<evidence type="ECO:0000256" key="1">
    <source>
        <dbReference type="ARBA" id="ARBA00022518"/>
    </source>
</evidence>